<dbReference type="HOGENOM" id="CLU_378178_0_0_1"/>
<dbReference type="PANTHER" id="PTHR44329:SF298">
    <property type="entry name" value="MIXED LINEAGE KINASE DOMAIN-LIKE PROTEIN"/>
    <property type="match status" value="1"/>
</dbReference>
<dbReference type="InterPro" id="IPR011009">
    <property type="entry name" value="Kinase-like_dom_sf"/>
</dbReference>
<protein>
    <submittedName>
        <fullName evidence="5">Rad53p</fullName>
    </submittedName>
</protein>
<evidence type="ECO:0000313" key="5">
    <source>
        <dbReference type="EMBL" id="EXX77960.1"/>
    </source>
</evidence>
<dbReference type="Proteomes" id="UP000022910">
    <property type="component" value="Unassembled WGS sequence"/>
</dbReference>
<dbReference type="GO" id="GO:0097527">
    <property type="term" value="P:necroptotic signaling pathway"/>
    <property type="evidence" value="ECO:0007669"/>
    <property type="project" value="TreeGrafter"/>
</dbReference>
<evidence type="ECO:0000259" key="4">
    <source>
        <dbReference type="PROSITE" id="PS50011"/>
    </source>
</evidence>
<dbReference type="OrthoDB" id="2380053at2759"/>
<dbReference type="InterPro" id="IPR027417">
    <property type="entry name" value="P-loop_NTPase"/>
</dbReference>
<dbReference type="GO" id="GO:0004672">
    <property type="term" value="F:protein kinase activity"/>
    <property type="evidence" value="ECO:0007669"/>
    <property type="project" value="InterPro"/>
</dbReference>
<dbReference type="PRINTS" id="PR00109">
    <property type="entry name" value="TYRKINASE"/>
</dbReference>
<dbReference type="SUPFAM" id="SSF56112">
    <property type="entry name" value="Protein kinase-like (PK-like)"/>
    <property type="match status" value="1"/>
</dbReference>
<reference evidence="5 6" key="1">
    <citation type="submission" date="2014-02" db="EMBL/GenBank/DDBJ databases">
        <title>Single nucleus genome sequencing reveals high similarity among nuclei of an endomycorrhizal fungus.</title>
        <authorList>
            <person name="Lin K."/>
            <person name="Geurts R."/>
            <person name="Zhang Z."/>
            <person name="Limpens E."/>
            <person name="Saunders D.G."/>
            <person name="Mu D."/>
            <person name="Pang E."/>
            <person name="Cao H."/>
            <person name="Cha H."/>
            <person name="Lin T."/>
            <person name="Zhou Q."/>
            <person name="Shang Y."/>
            <person name="Li Y."/>
            <person name="Ivanov S."/>
            <person name="Sharma T."/>
            <person name="Velzen R.V."/>
            <person name="Ruijter N.D."/>
            <person name="Aanen D.K."/>
            <person name="Win J."/>
            <person name="Kamoun S."/>
            <person name="Bisseling T."/>
            <person name="Huang S."/>
        </authorList>
    </citation>
    <scope>NUCLEOTIDE SEQUENCE [LARGE SCALE GENOMIC DNA]</scope>
    <source>
        <strain evidence="6">DAOM197198w</strain>
    </source>
</reference>
<dbReference type="PANTHER" id="PTHR44329">
    <property type="entry name" value="SERINE/THREONINE-PROTEIN KINASE TNNI3K-RELATED"/>
    <property type="match status" value="1"/>
</dbReference>
<sequence length="733" mass="84421">MKLIKEWIEEKITNGSIPYFEYDEFSEITDLDSGNFGQVFKANKGDMKIALKIIVNRSSKEKINEADDEFTKELNLLHEIGSHPNINGLLGITKGPKDYILVLEYANDGNLKDYLEEKFATLNWNDKIKMALDITSGLKFLHSKEIIHRDLHSKNILVNKGKLLIADFGLSKKLADAKTGSVANKMGIIGYIEPLCFNKTYYKKDKKSDIYSLGVLLWEISSGHPPFSGCSQDLVNHYIQNDEREKPIEGTPPKYQELYEKCWNGEPKSRLDTVEVYTILSQLSTEDFSYLPSPQPDETNPSVDNSYGFHISTNFLKIKNLLIISYTLIKLNNQLDPRNLLIIGHAGSGKSTLSNVLSNTVDFEENKYSKNFRKQIFEWEGIKYHVVNDIRMALTNKEVKFEKISEVNYLIPEGISQILFVIDGKFTAEESTFNLLEDSIFGNDIAEYTTIVRTKFSDFKNEKECKKDKDDLYNKNETVAKLCKSIVHIDNPPINIFVHDEDDRETVIVNKRRREQSRTILLDHLNKVISEKYYDKIYEFDNLKLGIRNLIIVGRTNSGKSTLAEVLSDSHYYEESAGKIEKKYNVVTKPIKNIIKLPEKIKEICQILFVIDGKITADEVEAIFGNDIHEHITIVRTKFSNFKNEDKCKEDLCEQNEAVAKIRQNIVYVDNPPINIILRDEDDEATIKINKKRRECSRTILLDHLNKVFQEKGNKIAIESITEELERQKFQNK</sequence>
<dbReference type="InterPro" id="IPR001245">
    <property type="entry name" value="Ser-Thr/Tyr_kinase_cat_dom"/>
</dbReference>
<name>A0A015KEA5_RHIIW</name>
<dbReference type="EMBL" id="JEMT01009845">
    <property type="protein sequence ID" value="EXX77960.1"/>
    <property type="molecule type" value="Genomic_DNA"/>
</dbReference>
<dbReference type="Gene3D" id="1.10.510.10">
    <property type="entry name" value="Transferase(Phosphotransferase) domain 1"/>
    <property type="match status" value="1"/>
</dbReference>
<accession>A0A015KEA5</accession>
<dbReference type="Pfam" id="PF07714">
    <property type="entry name" value="PK_Tyr_Ser-Thr"/>
    <property type="match status" value="1"/>
</dbReference>
<dbReference type="InterPro" id="IPR000719">
    <property type="entry name" value="Prot_kinase_dom"/>
</dbReference>
<keyword evidence="3" id="KW-0067">ATP-binding</keyword>
<keyword evidence="2" id="KW-0547">Nucleotide-binding</keyword>
<dbReference type="AlphaFoldDB" id="A0A015KEA5"/>
<proteinExistence type="inferred from homology"/>
<comment type="caution">
    <text evidence="5">The sequence shown here is derived from an EMBL/GenBank/DDBJ whole genome shotgun (WGS) entry which is preliminary data.</text>
</comment>
<feature type="domain" description="Protein kinase" evidence="4">
    <location>
        <begin position="25"/>
        <end position="291"/>
    </location>
</feature>
<organism evidence="5 6">
    <name type="scientific">Rhizophagus irregularis (strain DAOM 197198w)</name>
    <name type="common">Glomus intraradices</name>
    <dbReference type="NCBI Taxonomy" id="1432141"/>
    <lineage>
        <taxon>Eukaryota</taxon>
        <taxon>Fungi</taxon>
        <taxon>Fungi incertae sedis</taxon>
        <taxon>Mucoromycota</taxon>
        <taxon>Glomeromycotina</taxon>
        <taxon>Glomeromycetes</taxon>
        <taxon>Glomerales</taxon>
        <taxon>Glomeraceae</taxon>
        <taxon>Rhizophagus</taxon>
    </lineage>
</organism>
<gene>
    <name evidence="5" type="ORF">RirG_019160</name>
</gene>
<evidence type="ECO:0000313" key="6">
    <source>
        <dbReference type="Proteomes" id="UP000022910"/>
    </source>
</evidence>
<dbReference type="SUPFAM" id="SSF52540">
    <property type="entry name" value="P-loop containing nucleoside triphosphate hydrolases"/>
    <property type="match status" value="2"/>
</dbReference>
<evidence type="ECO:0000256" key="3">
    <source>
        <dbReference type="ARBA" id="ARBA00022840"/>
    </source>
</evidence>
<dbReference type="Gene3D" id="3.40.50.300">
    <property type="entry name" value="P-loop containing nucleotide triphosphate hydrolases"/>
    <property type="match status" value="2"/>
</dbReference>
<evidence type="ECO:0000256" key="1">
    <source>
        <dbReference type="ARBA" id="ARBA00008171"/>
    </source>
</evidence>
<comment type="similarity">
    <text evidence="1">Belongs to the protein kinase superfamily. TKL Ser/Thr protein kinase family. ROCO subfamily.</text>
</comment>
<dbReference type="InterPro" id="IPR051681">
    <property type="entry name" value="Ser/Thr_Kinases-Pseudokinases"/>
</dbReference>
<dbReference type="PROSITE" id="PS50011">
    <property type="entry name" value="PROTEIN_KINASE_DOM"/>
    <property type="match status" value="1"/>
</dbReference>
<keyword evidence="6" id="KW-1185">Reference proteome</keyword>
<dbReference type="GO" id="GO:0005524">
    <property type="term" value="F:ATP binding"/>
    <property type="evidence" value="ECO:0007669"/>
    <property type="project" value="UniProtKB-KW"/>
</dbReference>
<evidence type="ECO:0000256" key="2">
    <source>
        <dbReference type="ARBA" id="ARBA00022741"/>
    </source>
</evidence>